<dbReference type="InterPro" id="IPR035940">
    <property type="entry name" value="CAP_sf"/>
</dbReference>
<dbReference type="InterPro" id="IPR001283">
    <property type="entry name" value="CRISP-related"/>
</dbReference>
<dbReference type="EMBL" id="RWGY01000034">
    <property type="protein sequence ID" value="TVU13473.1"/>
    <property type="molecule type" value="Genomic_DNA"/>
</dbReference>
<dbReference type="AlphaFoldDB" id="A0A5J9TPZ6"/>
<keyword evidence="1" id="KW-0732">Signal</keyword>
<dbReference type="SMART" id="SM00198">
    <property type="entry name" value="SCP"/>
    <property type="match status" value="1"/>
</dbReference>
<dbReference type="OrthoDB" id="43654at2759"/>
<dbReference type="Proteomes" id="UP000324897">
    <property type="component" value="Unassembled WGS sequence"/>
</dbReference>
<sequence>MSPFCYLAIFTLALASAAAGDGSYVAGPPKFVTPRQLFLEAHNAARAAAGVPPLSWNATLALDAQRYLNELHSRCNTRPLVAWGTDGVYGRNLFKGHGMGSGADEAVASWVGEGRWYDNRGGECTAPEGETCVHYTQVVWRATTQVGCRRRLCSRGEDTVAVCEYYPPGNVKGQRPY</sequence>
<evidence type="ECO:0000259" key="2">
    <source>
        <dbReference type="SMART" id="SM00198"/>
    </source>
</evidence>
<comment type="caution">
    <text evidence="3">The sequence shown here is derived from an EMBL/GenBank/DDBJ whole genome shotgun (WGS) entry which is preliminary data.</text>
</comment>
<dbReference type="FunFam" id="3.40.33.10:FF:000004">
    <property type="entry name" value="CAP, cysteine-rich secretory protein, antigen 5"/>
    <property type="match status" value="1"/>
</dbReference>
<evidence type="ECO:0000313" key="4">
    <source>
        <dbReference type="Proteomes" id="UP000324897"/>
    </source>
</evidence>
<evidence type="ECO:0000256" key="1">
    <source>
        <dbReference type="SAM" id="SignalP"/>
    </source>
</evidence>
<name>A0A5J9TPZ6_9POAL</name>
<feature type="non-terminal residue" evidence="3">
    <location>
        <position position="1"/>
    </location>
</feature>
<feature type="domain" description="SCP" evidence="2">
    <location>
        <begin position="33"/>
        <end position="173"/>
    </location>
</feature>
<gene>
    <name evidence="3" type="ORF">EJB05_40531</name>
</gene>
<dbReference type="InterPro" id="IPR014044">
    <property type="entry name" value="CAP_dom"/>
</dbReference>
<dbReference type="SUPFAM" id="SSF55797">
    <property type="entry name" value="PR-1-like"/>
    <property type="match status" value="1"/>
</dbReference>
<proteinExistence type="predicted"/>
<protein>
    <recommendedName>
        <fullName evidence="2">SCP domain-containing protein</fullName>
    </recommendedName>
</protein>
<feature type="signal peptide" evidence="1">
    <location>
        <begin position="1"/>
        <end position="19"/>
    </location>
</feature>
<reference evidence="3 4" key="1">
    <citation type="journal article" date="2019" name="Sci. Rep.">
        <title>A high-quality genome of Eragrostis curvula grass provides insights into Poaceae evolution and supports new strategies to enhance forage quality.</title>
        <authorList>
            <person name="Carballo J."/>
            <person name="Santos B.A.C.M."/>
            <person name="Zappacosta D."/>
            <person name="Garbus I."/>
            <person name="Selva J.P."/>
            <person name="Gallo C.A."/>
            <person name="Diaz A."/>
            <person name="Albertini E."/>
            <person name="Caccamo M."/>
            <person name="Echenique V."/>
        </authorList>
    </citation>
    <scope>NUCLEOTIDE SEQUENCE [LARGE SCALE GENOMIC DNA]</scope>
    <source>
        <strain evidence="4">cv. Victoria</strain>
        <tissue evidence="3">Leaf</tissue>
    </source>
</reference>
<organism evidence="3 4">
    <name type="scientific">Eragrostis curvula</name>
    <name type="common">weeping love grass</name>
    <dbReference type="NCBI Taxonomy" id="38414"/>
    <lineage>
        <taxon>Eukaryota</taxon>
        <taxon>Viridiplantae</taxon>
        <taxon>Streptophyta</taxon>
        <taxon>Embryophyta</taxon>
        <taxon>Tracheophyta</taxon>
        <taxon>Spermatophyta</taxon>
        <taxon>Magnoliopsida</taxon>
        <taxon>Liliopsida</taxon>
        <taxon>Poales</taxon>
        <taxon>Poaceae</taxon>
        <taxon>PACMAD clade</taxon>
        <taxon>Chloridoideae</taxon>
        <taxon>Eragrostideae</taxon>
        <taxon>Eragrostidinae</taxon>
        <taxon>Eragrostis</taxon>
    </lineage>
</organism>
<dbReference type="PRINTS" id="PR00837">
    <property type="entry name" value="V5TPXLIKE"/>
</dbReference>
<dbReference type="Gramene" id="TVU13473">
    <property type="protein sequence ID" value="TVU13473"/>
    <property type="gene ID" value="EJB05_40531"/>
</dbReference>
<accession>A0A5J9TPZ6</accession>
<evidence type="ECO:0000313" key="3">
    <source>
        <dbReference type="EMBL" id="TVU13473.1"/>
    </source>
</evidence>
<dbReference type="PANTHER" id="PTHR10334">
    <property type="entry name" value="CYSTEINE-RICH SECRETORY PROTEIN-RELATED"/>
    <property type="match status" value="1"/>
</dbReference>
<feature type="chain" id="PRO_5023889973" description="SCP domain-containing protein" evidence="1">
    <location>
        <begin position="20"/>
        <end position="177"/>
    </location>
</feature>
<dbReference type="Gene3D" id="3.40.33.10">
    <property type="entry name" value="CAP"/>
    <property type="match status" value="1"/>
</dbReference>
<dbReference type="Pfam" id="PF00188">
    <property type="entry name" value="CAP"/>
    <property type="match status" value="1"/>
</dbReference>
<keyword evidence="4" id="KW-1185">Reference proteome</keyword>